<dbReference type="EnsemblMetazoa" id="ACUA021830-RA">
    <property type="protein sequence ID" value="ACUA021830-PA"/>
    <property type="gene ID" value="ACUA021830"/>
</dbReference>
<organism evidence="1 2">
    <name type="scientific">Anopheles culicifacies</name>
    <dbReference type="NCBI Taxonomy" id="139723"/>
    <lineage>
        <taxon>Eukaryota</taxon>
        <taxon>Metazoa</taxon>
        <taxon>Ecdysozoa</taxon>
        <taxon>Arthropoda</taxon>
        <taxon>Hexapoda</taxon>
        <taxon>Insecta</taxon>
        <taxon>Pterygota</taxon>
        <taxon>Neoptera</taxon>
        <taxon>Endopterygota</taxon>
        <taxon>Diptera</taxon>
        <taxon>Nematocera</taxon>
        <taxon>Culicoidea</taxon>
        <taxon>Culicidae</taxon>
        <taxon>Anophelinae</taxon>
        <taxon>Anopheles</taxon>
        <taxon>culicifacies species complex</taxon>
    </lineage>
</organism>
<evidence type="ECO:0000313" key="1">
    <source>
        <dbReference type="EnsemblMetazoa" id="ACUA021830-PA"/>
    </source>
</evidence>
<evidence type="ECO:0000313" key="2">
    <source>
        <dbReference type="Proteomes" id="UP000075883"/>
    </source>
</evidence>
<dbReference type="AlphaFoldDB" id="A0A182MMH4"/>
<name>A0A182MMH4_9DIPT</name>
<dbReference type="EMBL" id="AXCM01009848">
    <property type="status" value="NOT_ANNOTATED_CDS"/>
    <property type="molecule type" value="Genomic_DNA"/>
</dbReference>
<reference evidence="1" key="2">
    <citation type="submission" date="2020-05" db="UniProtKB">
        <authorList>
            <consortium name="EnsemblMetazoa"/>
        </authorList>
    </citation>
    <scope>IDENTIFICATION</scope>
    <source>
        <strain evidence="1">A-37</strain>
    </source>
</reference>
<keyword evidence="2" id="KW-1185">Reference proteome</keyword>
<protein>
    <submittedName>
        <fullName evidence="1">Uncharacterized protein</fullName>
    </submittedName>
</protein>
<reference evidence="2" key="1">
    <citation type="submission" date="2013-09" db="EMBL/GenBank/DDBJ databases">
        <title>The Genome Sequence of Anopheles culicifacies species A.</title>
        <authorList>
            <consortium name="The Broad Institute Genomics Platform"/>
            <person name="Neafsey D.E."/>
            <person name="Besansky N."/>
            <person name="Howell P."/>
            <person name="Walton C."/>
            <person name="Young S.K."/>
            <person name="Zeng Q."/>
            <person name="Gargeya S."/>
            <person name="Fitzgerald M."/>
            <person name="Haas B."/>
            <person name="Abouelleil A."/>
            <person name="Allen A.W."/>
            <person name="Alvarado L."/>
            <person name="Arachchi H.M."/>
            <person name="Berlin A.M."/>
            <person name="Chapman S.B."/>
            <person name="Gainer-Dewar J."/>
            <person name="Goldberg J."/>
            <person name="Griggs A."/>
            <person name="Gujja S."/>
            <person name="Hansen M."/>
            <person name="Howarth C."/>
            <person name="Imamovic A."/>
            <person name="Ireland A."/>
            <person name="Larimer J."/>
            <person name="McCowan C."/>
            <person name="Murphy C."/>
            <person name="Pearson M."/>
            <person name="Poon T.W."/>
            <person name="Priest M."/>
            <person name="Roberts A."/>
            <person name="Saif S."/>
            <person name="Shea T."/>
            <person name="Sisk P."/>
            <person name="Sykes S."/>
            <person name="Wortman J."/>
            <person name="Nusbaum C."/>
            <person name="Birren B."/>
        </authorList>
    </citation>
    <scope>NUCLEOTIDE SEQUENCE [LARGE SCALE GENOMIC DNA]</scope>
    <source>
        <strain evidence="2">A-37</strain>
    </source>
</reference>
<dbReference type="Proteomes" id="UP000075883">
    <property type="component" value="Unassembled WGS sequence"/>
</dbReference>
<dbReference type="VEuPathDB" id="VectorBase:ACUA021830"/>
<proteinExistence type="predicted"/>
<sequence>MNGFTGGRFTGVTMSCIRLPPPADGGTVVAVSGGAPAGTPALIARLDLLTGVMATGLGAINRCGSDYCTDCFLLLSLPVAQFAEMLLACVARVLFILFRIIAAHDVQYFRRVHGCQSQIAHLLRGESLLQDKVTLLHINRTPHQIWILALETLHAQVLRDLLLDHIRIGTSGARAWRRPFVLR</sequence>
<accession>A0A182MMH4</accession>